<accession>A0AAC8VFM4</accession>
<sequence length="68" mass="7974">MKIADLKRSFTPVLDMMIQFSQGQDGSLNWRRQYNLSCEQDLFQAKEELLLPFLKNLRCTNQTPSKHA</sequence>
<reference evidence="1 2" key="1">
    <citation type="journal article" date="2014" name="Genome Announc.">
        <title>Comparative Genome Analysis of Two Isolates of the Fish Pathogen Piscirickettsia salmonis from Different Hosts Reveals Major Differences in Virulence-Associated Secretion Systems.</title>
        <authorList>
            <person name="Bohle H."/>
            <person name="Henriquez P."/>
            <person name="Grothusen H."/>
            <person name="Navas E."/>
            <person name="Sandoval A."/>
            <person name="Bustamante F."/>
            <person name="Bustos P."/>
            <person name="Mancilla M."/>
        </authorList>
    </citation>
    <scope>NUCLEOTIDE SEQUENCE [LARGE SCALE GENOMIC DNA]</scope>
    <source>
        <strain evidence="2">B1-32597</strain>
    </source>
</reference>
<protein>
    <submittedName>
        <fullName evidence="1">Uncharacterized protein</fullName>
    </submittedName>
</protein>
<dbReference type="EMBL" id="CP012508">
    <property type="protein sequence ID" value="ALB21649.1"/>
    <property type="molecule type" value="Genomic_DNA"/>
</dbReference>
<dbReference type="Proteomes" id="UP000029558">
    <property type="component" value="Chromosome"/>
</dbReference>
<dbReference type="RefSeq" id="WP_017378393.1">
    <property type="nucleotide sequence ID" value="NZ_CP012508.1"/>
</dbReference>
<evidence type="ECO:0000313" key="1">
    <source>
        <dbReference type="EMBL" id="ALB21649.1"/>
    </source>
</evidence>
<evidence type="ECO:0000313" key="2">
    <source>
        <dbReference type="Proteomes" id="UP000029558"/>
    </source>
</evidence>
<proteinExistence type="predicted"/>
<organism evidence="1 2">
    <name type="scientific">Piscirickettsia salmonis</name>
    <dbReference type="NCBI Taxonomy" id="1238"/>
    <lineage>
        <taxon>Bacteria</taxon>
        <taxon>Pseudomonadati</taxon>
        <taxon>Pseudomonadota</taxon>
        <taxon>Gammaproteobacteria</taxon>
        <taxon>Thiotrichales</taxon>
        <taxon>Piscirickettsiaceae</taxon>
        <taxon>Piscirickettsia</taxon>
    </lineage>
</organism>
<dbReference type="AlphaFoldDB" id="A0AAC8VFM4"/>
<gene>
    <name evidence="1" type="ORF">KU39_465</name>
</gene>
<name>A0AAC8VFM4_PISSA</name>